<dbReference type="GO" id="GO:0016887">
    <property type="term" value="F:ATP hydrolysis activity"/>
    <property type="evidence" value="ECO:0007669"/>
    <property type="project" value="InterPro"/>
</dbReference>
<evidence type="ECO:0000313" key="8">
    <source>
        <dbReference type="Proteomes" id="UP000002522"/>
    </source>
</evidence>
<dbReference type="InterPro" id="IPR050763">
    <property type="entry name" value="ABC_transporter_ATP-binding"/>
</dbReference>
<dbReference type="STRING" id="272633.gene:10731406"/>
<keyword evidence="3" id="KW-0547">Nucleotide-binding</keyword>
<dbReference type="PROSITE" id="PS00211">
    <property type="entry name" value="ABC_TRANSPORTER_1"/>
    <property type="match status" value="1"/>
</dbReference>
<dbReference type="RefSeq" id="WP_011077131.1">
    <property type="nucleotide sequence ID" value="NC_004432.1"/>
</dbReference>
<dbReference type="InterPro" id="IPR027417">
    <property type="entry name" value="P-loop_NTPase"/>
</dbReference>
<dbReference type="PROSITE" id="PS50893">
    <property type="entry name" value="ABC_TRANSPORTER_2"/>
    <property type="match status" value="1"/>
</dbReference>
<feature type="compositionally biased region" description="Basic residues" evidence="5">
    <location>
        <begin position="60"/>
        <end position="72"/>
    </location>
</feature>
<keyword evidence="4 7" id="KW-0067">ATP-binding</keyword>
<evidence type="ECO:0000256" key="5">
    <source>
        <dbReference type="SAM" id="MobiDB-lite"/>
    </source>
</evidence>
<name>Q8EWA1_MALP2</name>
<dbReference type="eggNOG" id="COG1131">
    <property type="taxonomic scope" value="Bacteria"/>
</dbReference>
<sequence length="678" mass="78586">MSKKVNKDKVNDLVVKNESNYQIPKRILLQQEKQRKAYEEWLNSFDKKPIEAIPEEKEKKNKKKNKKVKKEKKPSPVLKPKKTKEDKKPLPIFKPKKTKEDKLKDNFMYIPYDKVLKGETKCDSEDNEKYLFEPFKGPSLFKEEVKKPEKPTKPAKVSKPVEPVKEKPVKAKAADKKPEVKEVKPAKPKKLKETKEKKLKSKFLYIPYIKLVKGEEVKQFSDDNKFLYEPFKGPSLYDESANKVEPLPKEIFLDDSFKDDEVPLSEEKPTKDKKYKLEETKEDYPKSKYLYIPYDRLLKGKKIREIKGIKKFLYDPFDDSYDDLYWENDKDDFFEDDDTDIFEDKKSDKPVSDYRPTPNVINSYDPADIDVLLDVCNLTKQYNRKAKPAIDQISFQVRRGEFHAFVGANGAGKTTTIKSIVGAYASFDGKIKIGGVNNKSKYSKIKLGYIPELARFPSRISAYNYLVDMAMLNRLTKEEAVKFVDDILKTFNMENLKKVSPNKFSSGQKKKILLAQALSNNPDLLIMDEPTANLDPKSRIEFFDILKKLQLQGKSIFISSHILSELDIYADAITILDGGKIAFSGKRELALEDKKDTYRIVLKEEGDFGKANLSNLNIVQDLENKKEYLVSSSNQELLNNFIFNLFKEKKLVKSEEYKLSIEEMYKKYVIKGSVHTSN</sequence>
<accession>Q8EWA1</accession>
<dbReference type="InterPro" id="IPR003593">
    <property type="entry name" value="AAA+_ATPase"/>
</dbReference>
<dbReference type="Proteomes" id="UP000002522">
    <property type="component" value="Chromosome"/>
</dbReference>
<dbReference type="KEGG" id="mpe:MYPE3030"/>
<feature type="region of interest" description="Disordered" evidence="5">
    <location>
        <begin position="52"/>
        <end position="97"/>
    </location>
</feature>
<dbReference type="InParanoid" id="Q8EWA1"/>
<dbReference type="EMBL" id="BA000026">
    <property type="protein sequence ID" value="BAC44095.1"/>
    <property type="molecule type" value="Genomic_DNA"/>
</dbReference>
<dbReference type="SMART" id="SM00382">
    <property type="entry name" value="AAA"/>
    <property type="match status" value="1"/>
</dbReference>
<proteinExistence type="inferred from homology"/>
<organism evidence="7 8">
    <name type="scientific">Malacoplasma penetrans (strain HF-2)</name>
    <name type="common">Mycoplasma penetrans</name>
    <dbReference type="NCBI Taxonomy" id="272633"/>
    <lineage>
        <taxon>Bacteria</taxon>
        <taxon>Bacillati</taxon>
        <taxon>Mycoplasmatota</taxon>
        <taxon>Mycoplasmoidales</taxon>
        <taxon>Mycoplasmoidaceae</taxon>
        <taxon>Malacoplasma</taxon>
    </lineage>
</organism>
<dbReference type="AlphaFoldDB" id="Q8EWA1"/>
<evidence type="ECO:0000256" key="4">
    <source>
        <dbReference type="ARBA" id="ARBA00022840"/>
    </source>
</evidence>
<dbReference type="Gene3D" id="3.40.50.300">
    <property type="entry name" value="P-loop containing nucleotide triphosphate hydrolases"/>
    <property type="match status" value="1"/>
</dbReference>
<protein>
    <submittedName>
        <fullName evidence="7">ABC transporter ATP-binding protein</fullName>
    </submittedName>
</protein>
<dbReference type="GO" id="GO:0005524">
    <property type="term" value="F:ATP binding"/>
    <property type="evidence" value="ECO:0007669"/>
    <property type="project" value="UniProtKB-KW"/>
</dbReference>
<evidence type="ECO:0000256" key="3">
    <source>
        <dbReference type="ARBA" id="ARBA00022741"/>
    </source>
</evidence>
<dbReference type="InterPro" id="IPR003439">
    <property type="entry name" value="ABC_transporter-like_ATP-bd"/>
</dbReference>
<dbReference type="PANTHER" id="PTHR42711">
    <property type="entry name" value="ABC TRANSPORTER ATP-BINDING PROTEIN"/>
    <property type="match status" value="1"/>
</dbReference>
<dbReference type="SUPFAM" id="SSF52540">
    <property type="entry name" value="P-loop containing nucleoside triphosphate hydrolases"/>
    <property type="match status" value="1"/>
</dbReference>
<keyword evidence="8" id="KW-1185">Reference proteome</keyword>
<evidence type="ECO:0000256" key="1">
    <source>
        <dbReference type="ARBA" id="ARBA00005417"/>
    </source>
</evidence>
<feature type="compositionally biased region" description="Basic and acidic residues" evidence="5">
    <location>
        <begin position="143"/>
        <end position="152"/>
    </location>
</feature>
<dbReference type="PANTHER" id="PTHR42711:SF5">
    <property type="entry name" value="ABC TRANSPORTER ATP-BINDING PROTEIN NATA"/>
    <property type="match status" value="1"/>
</dbReference>
<dbReference type="Pfam" id="PF00005">
    <property type="entry name" value="ABC_tran"/>
    <property type="match status" value="1"/>
</dbReference>
<feature type="compositionally biased region" description="Basic and acidic residues" evidence="5">
    <location>
        <begin position="162"/>
        <end position="194"/>
    </location>
</feature>
<gene>
    <name evidence="7" type="ordered locus">MYPE3030</name>
</gene>
<dbReference type="InterPro" id="IPR017871">
    <property type="entry name" value="ABC_transporter-like_CS"/>
</dbReference>
<comment type="similarity">
    <text evidence="1">Belongs to the ABC transporter superfamily.</text>
</comment>
<evidence type="ECO:0000259" key="6">
    <source>
        <dbReference type="PROSITE" id="PS50893"/>
    </source>
</evidence>
<dbReference type="CDD" id="cd03230">
    <property type="entry name" value="ABC_DR_subfamily_A"/>
    <property type="match status" value="1"/>
</dbReference>
<evidence type="ECO:0000256" key="2">
    <source>
        <dbReference type="ARBA" id="ARBA00022448"/>
    </source>
</evidence>
<reference evidence="7 8" key="1">
    <citation type="journal article" date="2002" name="Nucleic Acids Res.">
        <title>The complete genomic sequence of Mycoplasma penetrans, an intracellular bacterial pathogen in humans.</title>
        <authorList>
            <person name="Sasaki Y."/>
            <person name="Ishikawa J."/>
            <person name="Yamashita A."/>
            <person name="Oshima K."/>
            <person name="Kenri T."/>
            <person name="Furuya K."/>
            <person name="Yoshino C."/>
            <person name="Horino A."/>
            <person name="Shiba T."/>
            <person name="Sasaki T."/>
            <person name="Hattori M."/>
        </authorList>
    </citation>
    <scope>NUCLEOTIDE SEQUENCE [LARGE SCALE GENOMIC DNA]</scope>
    <source>
        <strain evidence="7 8">HF-2</strain>
    </source>
</reference>
<feature type="domain" description="ABC transporter" evidence="6">
    <location>
        <begin position="373"/>
        <end position="603"/>
    </location>
</feature>
<dbReference type="HOGENOM" id="CLU_405338_0_0_14"/>
<keyword evidence="2" id="KW-0813">Transport</keyword>
<feature type="region of interest" description="Disordered" evidence="5">
    <location>
        <begin position="143"/>
        <end position="194"/>
    </location>
</feature>
<evidence type="ECO:0000313" key="7">
    <source>
        <dbReference type="EMBL" id="BAC44095.1"/>
    </source>
</evidence>